<feature type="non-terminal residue" evidence="1">
    <location>
        <position position="70"/>
    </location>
</feature>
<comment type="caution">
    <text evidence="1">The sequence shown here is derived from an EMBL/GenBank/DDBJ whole genome shotgun (WGS) entry which is preliminary data.</text>
</comment>
<gene>
    <name evidence="1" type="ORF">J0S82_010890</name>
</gene>
<dbReference type="EMBL" id="JAGFMF010011697">
    <property type="protein sequence ID" value="KAG8515808.1"/>
    <property type="molecule type" value="Genomic_DNA"/>
</dbReference>
<dbReference type="Proteomes" id="UP000700334">
    <property type="component" value="Unassembled WGS sequence"/>
</dbReference>
<name>A0A8J6A7I3_GALPY</name>
<proteinExistence type="predicted"/>
<organism evidence="1 2">
    <name type="scientific">Galemys pyrenaicus</name>
    <name type="common">Iberian desman</name>
    <name type="synonym">Pyrenean desman</name>
    <dbReference type="NCBI Taxonomy" id="202257"/>
    <lineage>
        <taxon>Eukaryota</taxon>
        <taxon>Metazoa</taxon>
        <taxon>Chordata</taxon>
        <taxon>Craniata</taxon>
        <taxon>Vertebrata</taxon>
        <taxon>Euteleostomi</taxon>
        <taxon>Mammalia</taxon>
        <taxon>Eutheria</taxon>
        <taxon>Laurasiatheria</taxon>
        <taxon>Eulipotyphla</taxon>
        <taxon>Talpidae</taxon>
        <taxon>Galemys</taxon>
    </lineage>
</organism>
<reference evidence="1" key="1">
    <citation type="journal article" date="2021" name="Evol. Appl.">
        <title>The genome of the Pyrenean desman and the effects of bottlenecks and inbreeding on the genomic landscape of an endangered species.</title>
        <authorList>
            <person name="Escoda L."/>
            <person name="Castresana J."/>
        </authorList>
    </citation>
    <scope>NUCLEOTIDE SEQUENCE</scope>
    <source>
        <strain evidence="1">IBE-C5619</strain>
    </source>
</reference>
<protein>
    <submittedName>
        <fullName evidence="1">Uncharacterized protein</fullName>
    </submittedName>
</protein>
<evidence type="ECO:0000313" key="2">
    <source>
        <dbReference type="Proteomes" id="UP000700334"/>
    </source>
</evidence>
<evidence type="ECO:0000313" key="1">
    <source>
        <dbReference type="EMBL" id="KAG8515808.1"/>
    </source>
</evidence>
<accession>A0A8J6A7I3</accession>
<sequence length="70" mass="8355">MKIIRFERAKEQVPSIIFKSSPRVCLLLKSSSQLEYKHHMCRTETKKLLIYKDANVNQLFRIFRARTLSN</sequence>
<keyword evidence="2" id="KW-1185">Reference proteome</keyword>
<dbReference type="AlphaFoldDB" id="A0A8J6A7I3"/>